<sequence length="256" mass="27322">MCRHLAYLGAPTTLHDLLHAPAQSLLVQSYAPRRQKHGLVNADGYGVGWYHPGRARPVRYRRATPMWADASFAEVAQVVSAACVLAAVRSATPGFPVDESCAQPFTCDGWLFSHNGRIEGFAGVEEDLRREAEPAVPDARAPVDSALLFGMAVRLWRRGRPLAGALAHVAARASALAPGRYNLLATDGLRLAATACGDSLYVLRTGEAVVTASEPFDGDARWRQVPDGSLVTADAHGAVIRPIEEVACTDPLSSTT</sequence>
<gene>
    <name evidence="1 3" type="primary">egtC</name>
    <name evidence="3" type="ORF">GCM10010466_57450</name>
</gene>
<dbReference type="HAMAP" id="MF_02036">
    <property type="entry name" value="EgtC"/>
    <property type="match status" value="1"/>
</dbReference>
<evidence type="ECO:0000313" key="4">
    <source>
        <dbReference type="Proteomes" id="UP001500320"/>
    </source>
</evidence>
<dbReference type="Pfam" id="PF13522">
    <property type="entry name" value="GATase_6"/>
    <property type="match status" value="1"/>
</dbReference>
<evidence type="ECO:0000256" key="1">
    <source>
        <dbReference type="HAMAP-Rule" id="MF_02036"/>
    </source>
</evidence>
<feature type="domain" description="Glutamine amidotransferase type-2" evidence="2">
    <location>
        <begin position="2"/>
        <end position="256"/>
    </location>
</feature>
<accession>A0ABP6NVH9</accession>
<dbReference type="Proteomes" id="UP001500320">
    <property type="component" value="Unassembled WGS sequence"/>
</dbReference>
<dbReference type="InterPro" id="IPR017808">
    <property type="entry name" value="EgtC"/>
</dbReference>
<dbReference type="InterPro" id="IPR029055">
    <property type="entry name" value="Ntn_hydrolases_N"/>
</dbReference>
<comment type="catalytic activity">
    <reaction evidence="1">
        <text>gamma-L-glutamyl-hercynylcysteine S-oxide + H2O = S-(hercyn-2-yl)-L-cysteine S-oxide + L-glutamate</text>
        <dbReference type="Rhea" id="RHEA:42684"/>
        <dbReference type="ChEBI" id="CHEBI:15377"/>
        <dbReference type="ChEBI" id="CHEBI:29985"/>
        <dbReference type="ChEBI" id="CHEBI:82703"/>
        <dbReference type="ChEBI" id="CHEBI:82706"/>
        <dbReference type="EC" id="3.5.1.118"/>
    </reaction>
</comment>
<dbReference type="SUPFAM" id="SSF56235">
    <property type="entry name" value="N-terminal nucleophile aminohydrolases (Ntn hydrolases)"/>
    <property type="match status" value="1"/>
</dbReference>
<dbReference type="EC" id="3.5.1.118" evidence="1"/>
<dbReference type="InterPro" id="IPR052373">
    <property type="entry name" value="Gamma-glu_amide_hydrolase"/>
</dbReference>
<comment type="caution">
    <text evidence="3">The sequence shown here is derived from an EMBL/GenBank/DDBJ whole genome shotgun (WGS) entry which is preliminary data.</text>
</comment>
<keyword evidence="1" id="KW-0315">Glutamine amidotransferase</keyword>
<dbReference type="PROSITE" id="PS51278">
    <property type="entry name" value="GATASE_TYPE_2"/>
    <property type="match status" value="1"/>
</dbReference>
<evidence type="ECO:0000313" key="3">
    <source>
        <dbReference type="EMBL" id="GAA3159179.1"/>
    </source>
</evidence>
<reference evidence="4" key="1">
    <citation type="journal article" date="2019" name="Int. J. Syst. Evol. Microbiol.">
        <title>The Global Catalogue of Microorganisms (GCM) 10K type strain sequencing project: providing services to taxonomists for standard genome sequencing and annotation.</title>
        <authorList>
            <consortium name="The Broad Institute Genomics Platform"/>
            <consortium name="The Broad Institute Genome Sequencing Center for Infectious Disease"/>
            <person name="Wu L."/>
            <person name="Ma J."/>
        </authorList>
    </citation>
    <scope>NUCLEOTIDE SEQUENCE [LARGE SCALE GENOMIC DNA]</scope>
    <source>
        <strain evidence="4">JCM 9373</strain>
    </source>
</reference>
<keyword evidence="4" id="KW-1185">Reference proteome</keyword>
<name>A0ABP6NVH9_9ACTN</name>
<dbReference type="EMBL" id="BAAAUT010000061">
    <property type="protein sequence ID" value="GAA3159179.1"/>
    <property type="molecule type" value="Genomic_DNA"/>
</dbReference>
<dbReference type="InterPro" id="IPR017932">
    <property type="entry name" value="GATase_2_dom"/>
</dbReference>
<dbReference type="RefSeq" id="WP_344864920.1">
    <property type="nucleotide sequence ID" value="NZ_BAAAUT010000061.1"/>
</dbReference>
<dbReference type="PANTHER" id="PTHR43187">
    <property type="entry name" value="GLUTAMINE AMIDOTRANSFERASE DUG3-RELATED"/>
    <property type="match status" value="1"/>
</dbReference>
<comment type="function">
    <text evidence="1">Catalyzes the hydrolysis of the gamma-glutamyl amide bond of hercynyl-gamma-L-glutamyl-L-cysteine sulfoxide to produce hercynylcysteine sulfoxide, a step in the biosynthesis pathway of ergothioneine.</text>
</comment>
<dbReference type="NCBIfam" id="TIGR03442">
    <property type="entry name" value="ergothioneine biosynthesis protein EgtC"/>
    <property type="match status" value="1"/>
</dbReference>
<dbReference type="Gene3D" id="3.60.20.10">
    <property type="entry name" value="Glutamine Phosphoribosylpyrophosphate, subunit 1, domain 1"/>
    <property type="match status" value="1"/>
</dbReference>
<protein>
    <recommendedName>
        <fullName evidence="1">Gamma-glutamyl-hercynylcysteine sulfoxide hydrolase</fullName>
        <ecNumber evidence="1">3.5.1.118</ecNumber>
    </recommendedName>
    <alternativeName>
        <fullName evidence="1">Gamma-glutamyl hercynylcysteine S-oxide hydrolase</fullName>
    </alternativeName>
</protein>
<dbReference type="CDD" id="cd01908">
    <property type="entry name" value="YafJ"/>
    <property type="match status" value="1"/>
</dbReference>
<organism evidence="3 4">
    <name type="scientific">Planomonospora alba</name>
    <dbReference type="NCBI Taxonomy" id="161354"/>
    <lineage>
        <taxon>Bacteria</taxon>
        <taxon>Bacillati</taxon>
        <taxon>Actinomycetota</taxon>
        <taxon>Actinomycetes</taxon>
        <taxon>Streptosporangiales</taxon>
        <taxon>Streptosporangiaceae</taxon>
        <taxon>Planomonospora</taxon>
    </lineage>
</organism>
<dbReference type="InterPro" id="IPR032889">
    <property type="entry name" value="EgtC_Actinobacteria"/>
</dbReference>
<evidence type="ECO:0000259" key="2">
    <source>
        <dbReference type="PROSITE" id="PS51278"/>
    </source>
</evidence>
<proteinExistence type="inferred from homology"/>
<dbReference type="PANTHER" id="PTHR43187:SF2">
    <property type="entry name" value="GAMMA-GLUTAMYL-HERCYNYLCYSTEINE SULFOXIDE HYDROLASE"/>
    <property type="match status" value="1"/>
</dbReference>
<keyword evidence="1" id="KW-0378">Hydrolase</keyword>
<comment type="pathway">
    <text evidence="1">Amino-acid biosynthesis; ergothioneine biosynthesis.</text>
</comment>